<dbReference type="Proteomes" id="UP000525623">
    <property type="component" value="Unassembled WGS sequence"/>
</dbReference>
<dbReference type="EMBL" id="JABEQL010000025">
    <property type="protein sequence ID" value="MBB2180532.1"/>
    <property type="molecule type" value="Genomic_DNA"/>
</dbReference>
<reference evidence="1 2" key="1">
    <citation type="submission" date="2020-04" db="EMBL/GenBank/DDBJ databases">
        <title>Description of novel Gluconacetobacter.</title>
        <authorList>
            <person name="Sombolestani A."/>
        </authorList>
    </citation>
    <scope>NUCLEOTIDE SEQUENCE [LARGE SCALE GENOMIC DNA]</scope>
    <source>
        <strain evidence="1 2">LMG 27725</strain>
    </source>
</reference>
<dbReference type="AlphaFoldDB" id="A0A7W4JFW8"/>
<dbReference type="RefSeq" id="WP_182968259.1">
    <property type="nucleotide sequence ID" value="NZ_BAABGC010000067.1"/>
</dbReference>
<protein>
    <submittedName>
        <fullName evidence="1">Uncharacterized protein</fullName>
    </submittedName>
</protein>
<sequence>MMKLVPTKGAQGVSPARKKRMERCLLPTHAHYRLLQLSSGSLACLCSAVLWCSGALATPDPSFEPSLKSGDLFSNAFSIQRSVTAPGYQEFVWRNGGTADYRVTKATTHGIEFDMQARYDGRPIAWHHISMTPGGDRFCIFNATKVACESDRDASGLLFNQAVWGRPLGGLKSGSHWHESHLPAWEFGGAGGSQDVIVTGYDVTTGAMTLSRAGSAEGFYSENDPGTITLLKDGHQKEFHLRPGHTSWRGVTIIKAGIVLSDEIIVERDDVLVDDANQTVIAHERRIMLENAAPFPTIGVL</sequence>
<evidence type="ECO:0000313" key="1">
    <source>
        <dbReference type="EMBL" id="MBB2180532.1"/>
    </source>
</evidence>
<comment type="caution">
    <text evidence="1">The sequence shown here is derived from an EMBL/GenBank/DDBJ whole genome shotgun (WGS) entry which is preliminary data.</text>
</comment>
<evidence type="ECO:0000313" key="2">
    <source>
        <dbReference type="Proteomes" id="UP000525623"/>
    </source>
</evidence>
<keyword evidence="2" id="KW-1185">Reference proteome</keyword>
<accession>A0A7W4JFW8</accession>
<proteinExistence type="predicted"/>
<organism evidence="1 2">
    <name type="scientific">Gluconacetobacter tumulicola</name>
    <dbReference type="NCBI Taxonomy" id="1017177"/>
    <lineage>
        <taxon>Bacteria</taxon>
        <taxon>Pseudomonadati</taxon>
        <taxon>Pseudomonadota</taxon>
        <taxon>Alphaproteobacteria</taxon>
        <taxon>Acetobacterales</taxon>
        <taxon>Acetobacteraceae</taxon>
        <taxon>Gluconacetobacter</taxon>
    </lineage>
</organism>
<name>A0A7W4JFW8_9PROT</name>
<gene>
    <name evidence="1" type="ORF">HLH29_15430</name>
</gene>